<accession>A0A645C6W6</accession>
<dbReference type="AlphaFoldDB" id="A0A645C6W6"/>
<organism evidence="1">
    <name type="scientific">bioreactor metagenome</name>
    <dbReference type="NCBI Taxonomy" id="1076179"/>
    <lineage>
        <taxon>unclassified sequences</taxon>
        <taxon>metagenomes</taxon>
        <taxon>ecological metagenomes</taxon>
    </lineage>
</organism>
<proteinExistence type="predicted"/>
<sequence>MSNLVQNIKIYDDIIIEYQDINAWTNEDCFPISQSNDEEKRSLRELNVIETLFPGVQGNRGDSKEIFNRFNLFLHKYILSTDVPTYVFKAEHKEMQKSKIRSYKGILPSNLNKEEYIQREFDLPNNYSIITAIIQVTPENIQVLSDFIFDSTNSFVISSETNVFSSEFLSDIFKKHMIVKGATVINYLSLCLKYCSDVSSICRIGGDGGDQEVSLQIFSTKRQKERIVNKINQIL</sequence>
<evidence type="ECO:0000313" key="1">
    <source>
        <dbReference type="EMBL" id="MPM73536.1"/>
    </source>
</evidence>
<reference evidence="1" key="1">
    <citation type="submission" date="2019-08" db="EMBL/GenBank/DDBJ databases">
        <authorList>
            <person name="Kucharzyk K."/>
            <person name="Murdoch R.W."/>
            <person name="Higgins S."/>
            <person name="Loffler F."/>
        </authorList>
    </citation>
    <scope>NUCLEOTIDE SEQUENCE</scope>
</reference>
<dbReference type="EMBL" id="VSSQ01025425">
    <property type="protein sequence ID" value="MPM73536.1"/>
    <property type="molecule type" value="Genomic_DNA"/>
</dbReference>
<protein>
    <submittedName>
        <fullName evidence="1">Uncharacterized protein</fullName>
    </submittedName>
</protein>
<gene>
    <name evidence="1" type="ORF">SDC9_120518</name>
</gene>
<name>A0A645C6W6_9ZZZZ</name>
<comment type="caution">
    <text evidence="1">The sequence shown here is derived from an EMBL/GenBank/DDBJ whole genome shotgun (WGS) entry which is preliminary data.</text>
</comment>